<dbReference type="OrthoDB" id="225944at2157"/>
<feature type="domain" description="Transposase IS4-like" evidence="1">
    <location>
        <begin position="361"/>
        <end position="582"/>
    </location>
</feature>
<name>A0A8T8E847_9EURY</name>
<organism evidence="2 3">
    <name type="scientific">Haloterrigena salifodinae</name>
    <dbReference type="NCBI Taxonomy" id="2675099"/>
    <lineage>
        <taxon>Archaea</taxon>
        <taxon>Methanobacteriati</taxon>
        <taxon>Methanobacteriota</taxon>
        <taxon>Stenosarchaea group</taxon>
        <taxon>Halobacteria</taxon>
        <taxon>Halobacteriales</taxon>
        <taxon>Natrialbaceae</taxon>
        <taxon>Haloterrigena</taxon>
    </lineage>
</organism>
<accession>A0A8T8E847</accession>
<sequence length="629" mass="73728">MSVAQPTDSLFDHDRYFTFTVNDETYNGSIHFLTHYAGKQDFVEVLRNAFFRDKTYGDTREDWHRNTTSIFAWMKAHMLRLAWDCREEFLRYYLHSFPNICRDFGFPIDHDRDTSGTPSQSRLWEMWNEEFTDVQREFVRTATEEALAFAREQGIPAPDPVFHPEERDITSKRSEQRLVAEKTKEVWQQAKPFVTDTFYLNRAENTVVHENAFWEQHAYMGMRENMYAQSGQHSFYIDSQRDRTPSASNHRYQIGKLSVEEMRSMLHETTRMLIARARHNAELVGKLVAAIDITKGNPWTGKIERDDNNNITEDWILGYKDGEVYYQWATIQIVGYDIPLVLDAMPVKRGMTRADIVDNLLENALDLVDDIELLMMDREFDSEGVKDACDKHSVYYLNGARKYESEKATCTRLRRSGKTVHIEEETVSSGPARKRMYLPYSADDDFEAEDRSEEEAEVKERPDIREEMYEELADLGIELEEGDAQHGFSALTEELREEEENEPTVGSEEDAQVYALFETNHPSVTLNEGDSEVERVHMVERMVRRYRHRWGIENGYKQIKTFRVRTTSKRHTYRFFNFVFACVLYNVWRLVDLLVKLAIEGENATYAPRVDANQFLTVAKEYYGLDPPD</sequence>
<gene>
    <name evidence="2" type="ORF">JMJ58_23210</name>
</gene>
<dbReference type="Proteomes" id="UP000637819">
    <property type="component" value="Plasmid pHTS280.6"/>
</dbReference>
<keyword evidence="2" id="KW-0614">Plasmid</keyword>
<evidence type="ECO:0000259" key="1">
    <source>
        <dbReference type="Pfam" id="PF01609"/>
    </source>
</evidence>
<dbReference type="Pfam" id="PF01609">
    <property type="entry name" value="DDE_Tnp_1"/>
    <property type="match status" value="1"/>
</dbReference>
<dbReference type="KEGG" id="hsal:JMJ58_23210"/>
<evidence type="ECO:0000313" key="2">
    <source>
        <dbReference type="EMBL" id="QRV17899.1"/>
    </source>
</evidence>
<dbReference type="AlphaFoldDB" id="A0A8T8E847"/>
<geneLocation type="plasmid" evidence="2 3">
    <name>pHTS280.6</name>
</geneLocation>
<dbReference type="GeneID" id="62878100"/>
<dbReference type="GO" id="GO:0006313">
    <property type="term" value="P:DNA transposition"/>
    <property type="evidence" value="ECO:0007669"/>
    <property type="project" value="InterPro"/>
</dbReference>
<dbReference type="GO" id="GO:0004803">
    <property type="term" value="F:transposase activity"/>
    <property type="evidence" value="ECO:0007669"/>
    <property type="project" value="InterPro"/>
</dbReference>
<dbReference type="RefSeq" id="WP_204749823.1">
    <property type="nucleotide sequence ID" value="NZ_CP069192.1"/>
</dbReference>
<keyword evidence="3" id="KW-1185">Reference proteome</keyword>
<protein>
    <submittedName>
        <fullName evidence="2">Transposase</fullName>
    </submittedName>
</protein>
<dbReference type="InterPro" id="IPR002559">
    <property type="entry name" value="Transposase_11"/>
</dbReference>
<proteinExistence type="predicted"/>
<dbReference type="EMBL" id="CP069192">
    <property type="protein sequence ID" value="QRV17899.1"/>
    <property type="molecule type" value="Genomic_DNA"/>
</dbReference>
<evidence type="ECO:0000313" key="3">
    <source>
        <dbReference type="Proteomes" id="UP000637819"/>
    </source>
</evidence>
<reference evidence="2 3" key="1">
    <citation type="submission" date="2021-01" db="EMBL/GenBank/DDBJ databases">
        <title>Genome Sequence and Methylation Pattern of Haloterrigena salifodinae BOL5-1, An Extremely Halophilic Archaeon from a Bolivian Salt Mine.</title>
        <authorList>
            <person name="DasSarma P."/>
            <person name="Anton B.P."/>
            <person name="DasSarma S.L."/>
            <person name="von Ehrenheim H.A.L."/>
            <person name="Martinez F.L."/>
            <person name="Guzman D."/>
            <person name="Roberts R.J."/>
            <person name="DasSarma S."/>
        </authorList>
    </citation>
    <scope>NUCLEOTIDE SEQUENCE [LARGE SCALE GENOMIC DNA]</scope>
    <source>
        <strain evidence="2 3">BOL5-1</strain>
        <plasmid evidence="2 3">pHTS280.6</plasmid>
    </source>
</reference>
<dbReference type="GO" id="GO:0003677">
    <property type="term" value="F:DNA binding"/>
    <property type="evidence" value="ECO:0007669"/>
    <property type="project" value="InterPro"/>
</dbReference>